<feature type="compositionally biased region" description="Basic and acidic residues" evidence="1">
    <location>
        <begin position="186"/>
        <end position="195"/>
    </location>
</feature>
<comment type="caution">
    <text evidence="2">The sequence shown here is derived from an EMBL/GenBank/DDBJ whole genome shotgun (WGS) entry which is preliminary data.</text>
</comment>
<evidence type="ECO:0000313" key="3">
    <source>
        <dbReference type="Proteomes" id="UP000499080"/>
    </source>
</evidence>
<protein>
    <submittedName>
        <fullName evidence="2">Uncharacterized protein</fullName>
    </submittedName>
</protein>
<dbReference type="EMBL" id="BGPR01015180">
    <property type="protein sequence ID" value="GBN68307.1"/>
    <property type="molecule type" value="Genomic_DNA"/>
</dbReference>
<accession>A0A4Y2QY43</accession>
<sequence>MIYRAAGPHTQWIFSTIGFRTWSHSVPRPRPHLPATAARLLRQKSVNMEAKIERLLLLPLYVLSHAPQPELSGDGGSSEPAATPRQLQHPIAQQPALLWVVRLRGGGSVRLRLSRLRLPVRGAEDLPGSGRPLRRSRAHHQTRFSAGIPLPGEVGHRDREPILLLPAPEEPHAGRGLTRRTLPGRHREFTDEKPPYKQAGSRFPGGYSNGGVALRAHLP</sequence>
<proteinExistence type="predicted"/>
<feature type="region of interest" description="Disordered" evidence="1">
    <location>
        <begin position="186"/>
        <end position="210"/>
    </location>
</feature>
<organism evidence="2 3">
    <name type="scientific">Araneus ventricosus</name>
    <name type="common">Orbweaver spider</name>
    <name type="synonym">Epeira ventricosa</name>
    <dbReference type="NCBI Taxonomy" id="182803"/>
    <lineage>
        <taxon>Eukaryota</taxon>
        <taxon>Metazoa</taxon>
        <taxon>Ecdysozoa</taxon>
        <taxon>Arthropoda</taxon>
        <taxon>Chelicerata</taxon>
        <taxon>Arachnida</taxon>
        <taxon>Araneae</taxon>
        <taxon>Araneomorphae</taxon>
        <taxon>Entelegynae</taxon>
        <taxon>Araneoidea</taxon>
        <taxon>Araneidae</taxon>
        <taxon>Araneus</taxon>
    </lineage>
</organism>
<dbReference type="Proteomes" id="UP000499080">
    <property type="component" value="Unassembled WGS sequence"/>
</dbReference>
<keyword evidence="3" id="KW-1185">Reference proteome</keyword>
<evidence type="ECO:0000256" key="1">
    <source>
        <dbReference type="SAM" id="MobiDB-lite"/>
    </source>
</evidence>
<gene>
    <name evidence="2" type="ORF">AVEN_81763_1</name>
</gene>
<name>A0A4Y2QY43_ARAVE</name>
<evidence type="ECO:0000313" key="2">
    <source>
        <dbReference type="EMBL" id="GBN68307.1"/>
    </source>
</evidence>
<dbReference type="AlphaFoldDB" id="A0A4Y2QY43"/>
<reference evidence="2 3" key="1">
    <citation type="journal article" date="2019" name="Sci. Rep.">
        <title>Orb-weaving spider Araneus ventricosus genome elucidates the spidroin gene catalogue.</title>
        <authorList>
            <person name="Kono N."/>
            <person name="Nakamura H."/>
            <person name="Ohtoshi R."/>
            <person name="Moran D.A.P."/>
            <person name="Shinohara A."/>
            <person name="Yoshida Y."/>
            <person name="Fujiwara M."/>
            <person name="Mori M."/>
            <person name="Tomita M."/>
            <person name="Arakawa K."/>
        </authorList>
    </citation>
    <scope>NUCLEOTIDE SEQUENCE [LARGE SCALE GENOMIC DNA]</scope>
</reference>